<comment type="catalytic activity">
    <reaction evidence="6 8">
        <text>ATP + H2O = ADP + phosphate + H(+)</text>
        <dbReference type="Rhea" id="RHEA:13065"/>
        <dbReference type="ChEBI" id="CHEBI:15377"/>
        <dbReference type="ChEBI" id="CHEBI:15378"/>
        <dbReference type="ChEBI" id="CHEBI:30616"/>
        <dbReference type="ChEBI" id="CHEBI:43474"/>
        <dbReference type="ChEBI" id="CHEBI:456216"/>
        <dbReference type="EC" id="3.6.4.13"/>
    </reaction>
</comment>
<dbReference type="EC" id="3.6.4.13" evidence="8"/>
<dbReference type="InterPro" id="IPR000629">
    <property type="entry name" value="RNA-helicase_DEAD-box_CS"/>
</dbReference>
<dbReference type="Pfam" id="PF00271">
    <property type="entry name" value="Helicase_C"/>
    <property type="match status" value="1"/>
</dbReference>
<sequence>MFGAVRRFGTVHALRAAVPRSSSVRWTPQLFKWQPPSIRSPGQGRSFQTFPTLREAAAAVEADINESAQQELITEFADLQTSGLINPALIRNITHPNRMGLKTMTDVQSQTINQMLQGDDVLAQAKTGTGKTLAFLIPTMQNIINDPTFTPARLSRGRGVHGAKSTDIRALIISPTRELAEQIAAEAMKVAANSGLVVQTAVGGTQKTAGLRKMQREGCHLLVGTPGRLKDILSDPRSGVAAPKLNTLILDEADRLLDDGFSEEIREIQNLLPDPYKVDRQTLMLSATVPREVMRMVDRTMKPDYKFVKTVREDEAPTHLRVPQKAVIMPGYENALPAVLDIIKDYQFRRSQDESLRPFKAIIYGNATNEVSLTAQVFEELQISPDNRRHPLGRMELIEIHSKLSQAQRTNAANGFRRASEAILFSSDVTARGMDFPDVTHVIQVGIPRDRETYIHRLGRTARANKTGEGWMLFGEAENPVCRRQMGGIPIEEDVSIPSGAQDLTRGMVGEPDGSVAQVMSAMTRLPPSTRETAWISQFGTLHRTHPNKREFVETMNRLAVHGYGLPEPPAVSPRLAQNLGLSRVRQLRIEGGHSRDMDMDRRSNFRSDRGFDRRPVGNRRSRDNDSRPRSRGFDSRPRRRSSFDDLDF</sequence>
<dbReference type="InterPro" id="IPR001650">
    <property type="entry name" value="Helicase_C-like"/>
</dbReference>
<dbReference type="OrthoDB" id="193716at2759"/>
<dbReference type="CDD" id="cd17964">
    <property type="entry name" value="DEADc_MSS116"/>
    <property type="match status" value="1"/>
</dbReference>
<dbReference type="Proteomes" id="UP000191285">
    <property type="component" value="Unassembled WGS sequence"/>
</dbReference>
<keyword evidence="5 8" id="KW-0694">RNA-binding</keyword>
<dbReference type="SMART" id="SM00487">
    <property type="entry name" value="DEXDc"/>
    <property type="match status" value="1"/>
</dbReference>
<dbReference type="InterPro" id="IPR011545">
    <property type="entry name" value="DEAD/DEAH_box_helicase_dom"/>
</dbReference>
<dbReference type="GO" id="GO:0003723">
    <property type="term" value="F:RNA binding"/>
    <property type="evidence" value="ECO:0007669"/>
    <property type="project" value="UniProtKB-UniRule"/>
</dbReference>
<evidence type="ECO:0000256" key="2">
    <source>
        <dbReference type="ARBA" id="ARBA00022801"/>
    </source>
</evidence>
<dbReference type="GO" id="GO:0016787">
    <property type="term" value="F:hydrolase activity"/>
    <property type="evidence" value="ECO:0007669"/>
    <property type="project" value="UniProtKB-KW"/>
</dbReference>
<dbReference type="STRING" id="303698.A0A1V6TBU5"/>
<feature type="compositionally biased region" description="Basic and acidic residues" evidence="9">
    <location>
        <begin position="591"/>
        <end position="637"/>
    </location>
</feature>
<evidence type="ECO:0000256" key="5">
    <source>
        <dbReference type="ARBA" id="ARBA00022884"/>
    </source>
</evidence>
<evidence type="ECO:0000256" key="8">
    <source>
        <dbReference type="RuleBase" id="RU365068"/>
    </source>
</evidence>
<dbReference type="Pfam" id="PF00270">
    <property type="entry name" value="DEAD"/>
    <property type="match status" value="1"/>
</dbReference>
<evidence type="ECO:0000256" key="3">
    <source>
        <dbReference type="ARBA" id="ARBA00022806"/>
    </source>
</evidence>
<keyword evidence="4 7" id="KW-0067">ATP-binding</keyword>
<comment type="similarity">
    <text evidence="7">Belongs to the DEAD box helicase family.</text>
</comment>
<dbReference type="InterPro" id="IPR014001">
    <property type="entry name" value="Helicase_ATP-bd"/>
</dbReference>
<dbReference type="GO" id="GO:0005524">
    <property type="term" value="F:ATP binding"/>
    <property type="evidence" value="ECO:0007669"/>
    <property type="project" value="UniProtKB-UniRule"/>
</dbReference>
<dbReference type="CDD" id="cd18787">
    <property type="entry name" value="SF2_C_DEAD"/>
    <property type="match status" value="1"/>
</dbReference>
<comment type="caution">
    <text evidence="12">The sequence shown here is derived from an EMBL/GenBank/DDBJ whole genome shotgun (WGS) entry which is preliminary data.</text>
</comment>
<keyword evidence="13" id="KW-1185">Reference proteome</keyword>
<dbReference type="SUPFAM" id="SSF52540">
    <property type="entry name" value="P-loop containing nucleoside triphosphate hydrolases"/>
    <property type="match status" value="2"/>
</dbReference>
<keyword evidence="2 7" id="KW-0378">Hydrolase</keyword>
<evidence type="ECO:0000259" key="10">
    <source>
        <dbReference type="PROSITE" id="PS51192"/>
    </source>
</evidence>
<feature type="region of interest" description="Disordered" evidence="9">
    <location>
        <begin position="591"/>
        <end position="649"/>
    </location>
</feature>
<evidence type="ECO:0000256" key="1">
    <source>
        <dbReference type="ARBA" id="ARBA00022741"/>
    </source>
</evidence>
<evidence type="ECO:0000256" key="7">
    <source>
        <dbReference type="RuleBase" id="RU000492"/>
    </source>
</evidence>
<keyword evidence="3 7" id="KW-0347">Helicase</keyword>
<protein>
    <recommendedName>
        <fullName evidence="8">ATP-dependent RNA helicase</fullName>
        <ecNumber evidence="8">3.6.4.13</ecNumber>
    </recommendedName>
</protein>
<dbReference type="PROSITE" id="PS00039">
    <property type="entry name" value="DEAD_ATP_HELICASE"/>
    <property type="match status" value="1"/>
</dbReference>
<comment type="function">
    <text evidence="8">RNA helicase.</text>
</comment>
<dbReference type="PANTHER" id="PTHR24031">
    <property type="entry name" value="RNA HELICASE"/>
    <property type="match status" value="1"/>
</dbReference>
<dbReference type="InterPro" id="IPR027417">
    <property type="entry name" value="P-loop_NTPase"/>
</dbReference>
<evidence type="ECO:0000256" key="4">
    <source>
        <dbReference type="ARBA" id="ARBA00022840"/>
    </source>
</evidence>
<gene>
    <name evidence="12" type="ORF">PENSTE_c008G07370</name>
</gene>
<dbReference type="PROSITE" id="PS51194">
    <property type="entry name" value="HELICASE_CTER"/>
    <property type="match status" value="1"/>
</dbReference>
<dbReference type="AlphaFoldDB" id="A0A1V6TBU5"/>
<reference evidence="13" key="1">
    <citation type="journal article" date="2017" name="Nat. Microbiol.">
        <title>Global analysis of biosynthetic gene clusters reveals vast potential of secondary metabolite production in Penicillium species.</title>
        <authorList>
            <person name="Nielsen J.C."/>
            <person name="Grijseels S."/>
            <person name="Prigent S."/>
            <person name="Ji B."/>
            <person name="Dainat J."/>
            <person name="Nielsen K.F."/>
            <person name="Frisvad J.C."/>
            <person name="Workman M."/>
            <person name="Nielsen J."/>
        </authorList>
    </citation>
    <scope>NUCLEOTIDE SEQUENCE [LARGE SCALE GENOMIC DNA]</scope>
    <source>
        <strain evidence="13">IBT 24891</strain>
    </source>
</reference>
<dbReference type="GO" id="GO:0003724">
    <property type="term" value="F:RNA helicase activity"/>
    <property type="evidence" value="ECO:0007669"/>
    <property type="project" value="UniProtKB-EC"/>
</dbReference>
<dbReference type="PROSITE" id="PS51192">
    <property type="entry name" value="HELICASE_ATP_BIND_1"/>
    <property type="match status" value="1"/>
</dbReference>
<evidence type="ECO:0000259" key="11">
    <source>
        <dbReference type="PROSITE" id="PS51194"/>
    </source>
</evidence>
<dbReference type="EMBL" id="MLKD01000008">
    <property type="protein sequence ID" value="OQE23626.1"/>
    <property type="molecule type" value="Genomic_DNA"/>
</dbReference>
<accession>A0A1V6TBU5</accession>
<evidence type="ECO:0000313" key="13">
    <source>
        <dbReference type="Proteomes" id="UP000191285"/>
    </source>
</evidence>
<name>A0A1V6TBU5_9EURO</name>
<keyword evidence="1 7" id="KW-0547">Nucleotide-binding</keyword>
<organism evidence="12 13">
    <name type="scientific">Penicillium steckii</name>
    <dbReference type="NCBI Taxonomy" id="303698"/>
    <lineage>
        <taxon>Eukaryota</taxon>
        <taxon>Fungi</taxon>
        <taxon>Dikarya</taxon>
        <taxon>Ascomycota</taxon>
        <taxon>Pezizomycotina</taxon>
        <taxon>Eurotiomycetes</taxon>
        <taxon>Eurotiomycetidae</taxon>
        <taxon>Eurotiales</taxon>
        <taxon>Aspergillaceae</taxon>
        <taxon>Penicillium</taxon>
    </lineage>
</organism>
<dbReference type="Gene3D" id="3.40.50.300">
    <property type="entry name" value="P-loop containing nucleotide triphosphate hydrolases"/>
    <property type="match status" value="2"/>
</dbReference>
<comment type="domain">
    <text evidence="8">The Q motif is unique to and characteristic of the DEAD box family of RNA helicases and controls ATP binding and hydrolysis.</text>
</comment>
<evidence type="ECO:0000313" key="12">
    <source>
        <dbReference type="EMBL" id="OQE23626.1"/>
    </source>
</evidence>
<feature type="domain" description="Helicase C-terminal" evidence="11">
    <location>
        <begin position="341"/>
        <end position="505"/>
    </location>
</feature>
<dbReference type="SMART" id="SM00490">
    <property type="entry name" value="HELICc"/>
    <property type="match status" value="1"/>
</dbReference>
<feature type="domain" description="Helicase ATP-binding" evidence="10">
    <location>
        <begin position="112"/>
        <end position="307"/>
    </location>
</feature>
<proteinExistence type="inferred from homology"/>
<evidence type="ECO:0000256" key="6">
    <source>
        <dbReference type="ARBA" id="ARBA00047984"/>
    </source>
</evidence>
<evidence type="ECO:0000256" key="9">
    <source>
        <dbReference type="SAM" id="MobiDB-lite"/>
    </source>
</evidence>